<keyword evidence="3" id="KW-1185">Reference proteome</keyword>
<protein>
    <recommendedName>
        <fullName evidence="4">Lipoprotein</fullName>
    </recommendedName>
</protein>
<dbReference type="Proteomes" id="UP001179842">
    <property type="component" value="Chromosome"/>
</dbReference>
<sequence length="674" mass="80373">MKKSKPKLFFWKLLLVFSFIFFTFSCNSNKNDNININILNSDLNKNKNSDSQFNNNINLINDDKQQKEVNQIINLTLEKRVSANKEAQRLKQSHSGTFSNTQVSGIYLDPQKIYNFKITINEKIEENSLSIFSLQSYYVDPVDKNESFKADFRSLAKNARWLKQGVNEITFDLTNNKYGTSLFFDNLTEKDISLKIENLSTFNRWKNMSFYQYKPNDLSSFLIYINSLKENYQQVPVTFLEFIDPLKGGIQIYVGSKQVKSLFIDHFQLDKKEEDAKYYLENYFTKTLFKWLDELGLYNGQTTDKNDFQNKLTTLPMFIIATENIKNPSPYFAWYQFIHLAPDFVDKFLENPMYLYHRLLNHEKGHLIDNQDIEISEQTNNLYVLYANIIWMKKELKFDGQNSLKVNQLIENVIMDKRFLKAQKMYEQYFNKLYKNEKDAQSFLYNNDNKSFNLLSFWFLTTEYLNNLNYQNYNYQFNNLYFSELNELKEKFGIFGLSQRILRENTLLKQLNIDKLFNKVDKYNRLILMFTIASGFDFANIFSRFNFLDIDLEVINFTSQYPIIDKKIEYYSISAIKKLYQNLKIFDKKTNIKINFTNEINNENQIEISSTFEKQEYQNSAIAYELYVDNELKYYSTKNQFIINKKNLLNKHIFVKAYDYQLNESAISNILFIK</sequence>
<evidence type="ECO:0000313" key="3">
    <source>
        <dbReference type="Proteomes" id="UP001179842"/>
    </source>
</evidence>
<keyword evidence="1" id="KW-0732">Signal</keyword>
<proteinExistence type="predicted"/>
<reference evidence="2" key="1">
    <citation type="submission" date="2023-04" db="EMBL/GenBank/DDBJ databases">
        <title>Completed genome of Mycoplasma lagogenitalium type strain 12MS.</title>
        <authorList>
            <person name="Spergser J."/>
        </authorList>
    </citation>
    <scope>NUCLEOTIDE SEQUENCE</scope>
    <source>
        <strain evidence="2">12MS</strain>
    </source>
</reference>
<evidence type="ECO:0000256" key="1">
    <source>
        <dbReference type="SAM" id="SignalP"/>
    </source>
</evidence>
<feature type="signal peptide" evidence="1">
    <location>
        <begin position="1"/>
        <end position="28"/>
    </location>
</feature>
<accession>A0ABY8LUF2</accession>
<dbReference type="EMBL" id="CP122979">
    <property type="protein sequence ID" value="WGI36861.1"/>
    <property type="molecule type" value="Genomic_DNA"/>
</dbReference>
<dbReference type="RefSeq" id="WP_280102164.1">
    <property type="nucleotide sequence ID" value="NZ_CP122979.1"/>
</dbReference>
<evidence type="ECO:0008006" key="4">
    <source>
        <dbReference type="Google" id="ProtNLM"/>
    </source>
</evidence>
<dbReference type="PROSITE" id="PS51257">
    <property type="entry name" value="PROKAR_LIPOPROTEIN"/>
    <property type="match status" value="1"/>
</dbReference>
<evidence type="ECO:0000313" key="2">
    <source>
        <dbReference type="EMBL" id="WGI36861.1"/>
    </source>
</evidence>
<organism evidence="2 3">
    <name type="scientific">Mesomycoplasma lagogenitalium</name>
    <dbReference type="NCBI Taxonomy" id="171286"/>
    <lineage>
        <taxon>Bacteria</taxon>
        <taxon>Bacillati</taxon>
        <taxon>Mycoplasmatota</taxon>
        <taxon>Mycoplasmoidales</taxon>
        <taxon>Metamycoplasmataceae</taxon>
        <taxon>Mesomycoplasma</taxon>
    </lineage>
</organism>
<gene>
    <name evidence="2" type="ORF">QEG99_01080</name>
</gene>
<feature type="chain" id="PRO_5045740916" description="Lipoprotein" evidence="1">
    <location>
        <begin position="29"/>
        <end position="674"/>
    </location>
</feature>
<name>A0ABY8LUF2_9BACT</name>